<feature type="compositionally biased region" description="Polar residues" evidence="1">
    <location>
        <begin position="436"/>
        <end position="447"/>
    </location>
</feature>
<proteinExistence type="predicted"/>
<dbReference type="EMBL" id="KQ979657">
    <property type="protein sequence ID" value="KYN19957.1"/>
    <property type="molecule type" value="Genomic_DNA"/>
</dbReference>
<keyword evidence="3" id="KW-1185">Reference proteome</keyword>
<dbReference type="PANTHER" id="PTHR22774:SF11">
    <property type="entry name" value="CHOREIN N-TERMINAL DOMAIN-CONTAINING PROTEIN"/>
    <property type="match status" value="1"/>
</dbReference>
<protein>
    <submittedName>
        <fullName evidence="2">UHRF1-binding protein 1-like protein</fullName>
    </submittedName>
</protein>
<accession>A0A195E4Y1</accession>
<reference evidence="2 3" key="1">
    <citation type="submission" date="2015-09" db="EMBL/GenBank/DDBJ databases">
        <title>Trachymyrmex cornetzi WGS genome.</title>
        <authorList>
            <person name="Nygaard S."/>
            <person name="Hu H."/>
            <person name="Boomsma J."/>
            <person name="Zhang G."/>
        </authorList>
    </citation>
    <scope>NUCLEOTIDE SEQUENCE [LARGE SCALE GENOMIC DNA]</scope>
    <source>
        <strain evidence="2">Tcor2-1</strain>
        <tissue evidence="2">Whole body</tissue>
    </source>
</reference>
<dbReference type="InterPro" id="IPR026728">
    <property type="entry name" value="BLTP3A/B"/>
</dbReference>
<feature type="region of interest" description="Disordered" evidence="1">
    <location>
        <begin position="430"/>
        <end position="459"/>
    </location>
</feature>
<gene>
    <name evidence="2" type="ORF">ALC57_07726</name>
</gene>
<organism evidence="2 3">
    <name type="scientific">Trachymyrmex cornetzi</name>
    <dbReference type="NCBI Taxonomy" id="471704"/>
    <lineage>
        <taxon>Eukaryota</taxon>
        <taxon>Metazoa</taxon>
        <taxon>Ecdysozoa</taxon>
        <taxon>Arthropoda</taxon>
        <taxon>Hexapoda</taxon>
        <taxon>Insecta</taxon>
        <taxon>Pterygota</taxon>
        <taxon>Neoptera</taxon>
        <taxon>Endopterygota</taxon>
        <taxon>Hymenoptera</taxon>
        <taxon>Apocrita</taxon>
        <taxon>Aculeata</taxon>
        <taxon>Formicoidea</taxon>
        <taxon>Formicidae</taxon>
        <taxon>Myrmicinae</taxon>
        <taxon>Trachymyrmex</taxon>
    </lineage>
</organism>
<dbReference type="Pfam" id="PF24917">
    <property type="entry name" value="BLTP3A_B"/>
    <property type="match status" value="3"/>
</dbReference>
<evidence type="ECO:0000313" key="3">
    <source>
        <dbReference type="Proteomes" id="UP000078492"/>
    </source>
</evidence>
<evidence type="ECO:0000256" key="1">
    <source>
        <dbReference type="SAM" id="MobiDB-lite"/>
    </source>
</evidence>
<feature type="region of interest" description="Disordered" evidence="1">
    <location>
        <begin position="949"/>
        <end position="977"/>
    </location>
</feature>
<feature type="compositionally biased region" description="Basic and acidic residues" evidence="1">
    <location>
        <begin position="1190"/>
        <end position="1206"/>
    </location>
</feature>
<dbReference type="Proteomes" id="UP000078492">
    <property type="component" value="Unassembled WGS sequence"/>
</dbReference>
<feature type="compositionally biased region" description="Basic and acidic residues" evidence="1">
    <location>
        <begin position="1219"/>
        <end position="1231"/>
    </location>
</feature>
<sequence length="1450" mass="163998">MLSFYIVYYRFTKNLSADKINLSTFKGEGELSNLELDETVLTDLLELPSWLRLTNAWCNKVSFRIQWTKLKSVPIFLSLDEVHIDVETCEDLRSMSSPQGISSYAGSAKYSFIHKVIDGITVAVNTVLVTFKSPAFIASVQMNRIMVESKSATWQRCDLRTTRVKDPDRGQLLIFKELEWQTVRIEAQSTKDHNLTPLRLLTNQARCRITIKKRISDCFVMGCRLVIILDDLLWVLTDSQLKAALHFLDSLGGLIEKATSLERKTKAARKLEVLPEYQAQISQQSRTKSQYNTAISKIFTRYDVVETSYHFLSQRIDLHLCDDAGGGRSLHPDLKDGGALQISIVRFQIDYYPYHLAMADRKHWAKYRENATPHNQWLQQSLSSFRSQFMDLIDSGRTQHSPLTRSQGNITDFTYYSILFKIGSTIKGSKEHLEKSNQPQNSNVTPSEQKKSQHPSGNPVKNYVLEQLAKLMTTCIIIRIDDFTLYKVTTTSRNPMPKEFISAQTRKKHIPGDRDRFSLPEDVTILHAEFTYYYYPGDITFPLPPPKFYVQLNPIQVNFDVCSCLWFNSFALNLYHSLMGKDKLSSSRLMYFDVKIEAILPRVIFESQQDYPNQKDRPKSLHIQTSRASITNVRSTERSSRADLAQCLNAFQMGQMFFGAEFPSKSGDFHVVTDKFLAHCAGTDNIRQIPPNFSSNSVNELLRQLNRELLWTEAKDVWCCNLEPVWGDFFGARAVGQNRPVPFLDAFPLTLWCYFTTDSLTTEKLSPADIHGLAYISNLVSVQINHYQYLFLLRLSEIISEMATYLAVDSNKILKVENGGSLIIGALIPQVEVTFVMPSHTPGKENSGGDLESVVPDSSSIADDFVGPSTVWHTSTVSARVDFSAKRMNTSNDVETPQSEASSMISMDYSHSAPTQPVVTFKQNGTKKGDQDGSTNAMWCIPESCGSQYSSVGNTSDEKKHTTETTHKHSKSDSNTPFIPNNFNVNLSSVKKGFSNLMTSIDSALKASPEDGSSDTVSMRSDVSSDSENYVLVSLQDQGKIDAVFGIDNSIRITAVEEATEVVEETPDTQSEKSMDSVCKRKDLASIIDNCEQAFIIVEDSRSRILFFYPQVSMATFKLSKVEFIQQSCDYSSVIKVQVSNIDNDECSSIPWDEFQTKFSSRSRGWIELPSDSDCRSRIKLRLDHRLKNPEDSRRLSDASQKDMSDSNRPAPQGCTRLPEQDTSRTSDINVHDKESVMNLFEDKLEMRVANIGMALSMSSVTGLADLAEDEIIPKPIPMQIYLENISLRLNEDRPPNNITSPGPIPIDLNISKLRIARDMSGVFHIEPVVTAIEETHSNTALSSDKMLKNAECERELKALRQSSKQLKLDNEELRRRMGALERLSEENARLMRVKEESDIIRSRLSAAEDDIASLLEEKKLLHETISELRNQRLEDDPEGSNRASWSIKR</sequence>
<evidence type="ECO:0000313" key="2">
    <source>
        <dbReference type="EMBL" id="KYN19957.1"/>
    </source>
</evidence>
<feature type="region of interest" description="Disordered" evidence="1">
    <location>
        <begin position="1190"/>
        <end position="1231"/>
    </location>
</feature>
<feature type="region of interest" description="Disordered" evidence="1">
    <location>
        <begin position="1429"/>
        <end position="1450"/>
    </location>
</feature>
<dbReference type="PANTHER" id="PTHR22774">
    <property type="entry name" value="CHOREIN N-TERMINAL DOMAIN-CONTAINING PROTEIN"/>
    <property type="match status" value="1"/>
</dbReference>
<feature type="compositionally biased region" description="Basic and acidic residues" evidence="1">
    <location>
        <begin position="956"/>
        <end position="967"/>
    </location>
</feature>
<name>A0A195E4Y1_9HYME</name>